<evidence type="ECO:0000313" key="3">
    <source>
        <dbReference type="EMBL" id="SHL91294.1"/>
    </source>
</evidence>
<keyword evidence="2" id="KW-0732">Signal</keyword>
<dbReference type="GO" id="GO:0015562">
    <property type="term" value="F:efflux transmembrane transporter activity"/>
    <property type="evidence" value="ECO:0007669"/>
    <property type="project" value="InterPro"/>
</dbReference>
<sequence>MNRFYRLIFIFAIATTSTTALAQFNESGISAGFFDSSKEKDINFSEFHLPPLAVLFENAKSSPQILSLEKARQLAEAEVAKQKRHIFSYVTGHASYSYGMADMYGNNSSAYSPVIYQYQGTQQTYWNIGVNLAIPVEDILDLTAAVKRKRIEADQATINKDIAYDQLKLQIASLFVKITNNLVTLKTLGEAAAAYQGAGALTKEDFENGNLDIAAYADTKRFESGQVSGYQSLQTDITTDILTLEILTHTPIITNATTEITLDKSISKTPKEQAKENKANEKRIKKLEKEEKDKTKKLEKAEAKAEKAAAKAAKKTKEIN</sequence>
<feature type="region of interest" description="Disordered" evidence="1">
    <location>
        <begin position="269"/>
        <end position="320"/>
    </location>
</feature>
<feature type="chain" id="PRO_5013359865" evidence="2">
    <location>
        <begin position="23"/>
        <end position="320"/>
    </location>
</feature>
<feature type="signal peptide" evidence="2">
    <location>
        <begin position="1"/>
        <end position="22"/>
    </location>
</feature>
<dbReference type="Gene3D" id="1.20.1600.10">
    <property type="entry name" value="Outer membrane efflux proteins (OEP)"/>
    <property type="match status" value="1"/>
</dbReference>
<protein>
    <submittedName>
        <fullName evidence="3">Outer membrane efflux protein</fullName>
    </submittedName>
</protein>
<dbReference type="OrthoDB" id="1048244at2"/>
<dbReference type="AlphaFoldDB" id="A0A1M7EHS1"/>
<accession>A0A1M7EHS1</accession>
<evidence type="ECO:0000256" key="1">
    <source>
        <dbReference type="SAM" id="MobiDB-lite"/>
    </source>
</evidence>
<evidence type="ECO:0000313" key="4">
    <source>
        <dbReference type="Proteomes" id="UP000184280"/>
    </source>
</evidence>
<name>A0A1M7EHS1_XYLRU</name>
<gene>
    <name evidence="3" type="ORF">SAMN04488494_1081</name>
</gene>
<organism evidence="3 4">
    <name type="scientific">Xylanibacter ruminicola</name>
    <name type="common">Prevotella ruminicola</name>
    <dbReference type="NCBI Taxonomy" id="839"/>
    <lineage>
        <taxon>Bacteria</taxon>
        <taxon>Pseudomonadati</taxon>
        <taxon>Bacteroidota</taxon>
        <taxon>Bacteroidia</taxon>
        <taxon>Bacteroidales</taxon>
        <taxon>Prevotellaceae</taxon>
        <taxon>Xylanibacter</taxon>
    </lineage>
</organism>
<evidence type="ECO:0000256" key="2">
    <source>
        <dbReference type="SAM" id="SignalP"/>
    </source>
</evidence>
<dbReference type="EMBL" id="FRCJ01000001">
    <property type="protein sequence ID" value="SHL91294.1"/>
    <property type="molecule type" value="Genomic_DNA"/>
</dbReference>
<dbReference type="SUPFAM" id="SSF56954">
    <property type="entry name" value="Outer membrane efflux proteins (OEP)"/>
    <property type="match status" value="1"/>
</dbReference>
<dbReference type="RefSeq" id="WP_073043365.1">
    <property type="nucleotide sequence ID" value="NZ_FRCJ01000001.1"/>
</dbReference>
<dbReference type="Proteomes" id="UP000184280">
    <property type="component" value="Unassembled WGS sequence"/>
</dbReference>
<reference evidence="3 4" key="1">
    <citation type="submission" date="2016-11" db="EMBL/GenBank/DDBJ databases">
        <authorList>
            <person name="Jaros S."/>
            <person name="Januszkiewicz K."/>
            <person name="Wedrychowicz H."/>
        </authorList>
    </citation>
    <scope>NUCLEOTIDE SEQUENCE [LARGE SCALE GENOMIC DNA]</scope>
    <source>
        <strain evidence="3 4">BPI-34</strain>
    </source>
</reference>
<proteinExistence type="predicted"/>